<proteinExistence type="predicted"/>
<dbReference type="Pfam" id="PF12796">
    <property type="entry name" value="Ank_2"/>
    <property type="match status" value="3"/>
</dbReference>
<feature type="repeat" description="ANK" evidence="3">
    <location>
        <begin position="50"/>
        <end position="82"/>
    </location>
</feature>
<accession>B6HAY4</accession>
<evidence type="ECO:0000313" key="6">
    <source>
        <dbReference type="Proteomes" id="UP000000724"/>
    </source>
</evidence>
<dbReference type="SUPFAM" id="SSF48403">
    <property type="entry name" value="Ankyrin repeat"/>
    <property type="match status" value="1"/>
</dbReference>
<keyword evidence="2 3" id="KW-0040">ANK repeat</keyword>
<dbReference type="SUPFAM" id="SSF81383">
    <property type="entry name" value="F-box domain"/>
    <property type="match status" value="1"/>
</dbReference>
<organism evidence="5 6">
    <name type="scientific">Penicillium rubens (strain ATCC 28089 / DSM 1075 / NRRL 1951 / Wisconsin 54-1255)</name>
    <name type="common">Penicillium chrysogenum</name>
    <dbReference type="NCBI Taxonomy" id="500485"/>
    <lineage>
        <taxon>Eukaryota</taxon>
        <taxon>Fungi</taxon>
        <taxon>Dikarya</taxon>
        <taxon>Ascomycota</taxon>
        <taxon>Pezizomycotina</taxon>
        <taxon>Eurotiomycetes</taxon>
        <taxon>Eurotiomycetidae</taxon>
        <taxon>Eurotiales</taxon>
        <taxon>Aspergillaceae</taxon>
        <taxon>Penicillium</taxon>
        <taxon>Penicillium chrysogenum species complex</taxon>
    </lineage>
</organism>
<dbReference type="InterPro" id="IPR036770">
    <property type="entry name" value="Ankyrin_rpt-contain_sf"/>
</dbReference>
<feature type="repeat" description="ANK" evidence="3">
    <location>
        <begin position="254"/>
        <end position="277"/>
    </location>
</feature>
<feature type="domain" description="F-box" evidence="4">
    <location>
        <begin position="1"/>
        <end position="46"/>
    </location>
</feature>
<dbReference type="Pfam" id="PF00023">
    <property type="entry name" value="Ank"/>
    <property type="match status" value="2"/>
</dbReference>
<dbReference type="VEuPathDB" id="FungiDB:PCH_Pc17g00570"/>
<dbReference type="PROSITE" id="PS51257">
    <property type="entry name" value="PROKAR_LIPOPROTEIN"/>
    <property type="match status" value="1"/>
</dbReference>
<dbReference type="BioCyc" id="PCHR:PC17G00570-MONOMER"/>
<feature type="repeat" description="ANK" evidence="3">
    <location>
        <begin position="150"/>
        <end position="182"/>
    </location>
</feature>
<reference evidence="5 6" key="1">
    <citation type="journal article" date="2008" name="Nat. Biotechnol.">
        <title>Genome sequencing and analysis of the filamentous fungus Penicillium chrysogenum.</title>
        <authorList>
            <person name="van den Berg M.A."/>
            <person name="Albang R."/>
            <person name="Albermann K."/>
            <person name="Badger J.H."/>
            <person name="Daran J.-M."/>
            <person name="Driessen A.J.M."/>
            <person name="Garcia-Estrada C."/>
            <person name="Fedorova N.D."/>
            <person name="Harris D.M."/>
            <person name="Heijne W.H.M."/>
            <person name="Joardar V.S."/>
            <person name="Kiel J.A.K.W."/>
            <person name="Kovalchuk A."/>
            <person name="Martin J.F."/>
            <person name="Nierman W.C."/>
            <person name="Nijland J.G."/>
            <person name="Pronk J.T."/>
            <person name="Roubos J.A."/>
            <person name="van der Klei I.J."/>
            <person name="van Peij N.N.M.E."/>
            <person name="Veenhuis M."/>
            <person name="von Doehren H."/>
            <person name="Wagner C."/>
            <person name="Wortman J.R."/>
            <person name="Bovenberg R.A.L."/>
        </authorList>
    </citation>
    <scope>NUCLEOTIDE SEQUENCE [LARGE SCALE GENOMIC DNA]</scope>
    <source>
        <strain evidence="6">ATCC 28089 / DSM 1075 / NRRL 1951 / Wisconsin 54-1255</strain>
    </source>
</reference>
<evidence type="ECO:0000256" key="1">
    <source>
        <dbReference type="ARBA" id="ARBA00022737"/>
    </source>
</evidence>
<dbReference type="OMA" id="HNQARET"/>
<dbReference type="Gene3D" id="1.25.40.20">
    <property type="entry name" value="Ankyrin repeat-containing domain"/>
    <property type="match status" value="4"/>
</dbReference>
<keyword evidence="1" id="KW-0677">Repeat</keyword>
<protein>
    <submittedName>
        <fullName evidence="5">Pc17g00570 protein</fullName>
    </submittedName>
</protein>
<evidence type="ECO:0000313" key="5">
    <source>
        <dbReference type="EMBL" id="CAP79344.1"/>
    </source>
</evidence>
<dbReference type="OrthoDB" id="5135691at2759"/>
<keyword evidence="6" id="KW-1185">Reference proteome</keyword>
<dbReference type="PROSITE" id="PS50297">
    <property type="entry name" value="ANK_REP_REGION"/>
    <property type="match status" value="3"/>
</dbReference>
<dbReference type="PROSITE" id="PS50088">
    <property type="entry name" value="ANK_REPEAT"/>
    <property type="match status" value="4"/>
</dbReference>
<feature type="repeat" description="ANK" evidence="3">
    <location>
        <begin position="330"/>
        <end position="363"/>
    </location>
</feature>
<dbReference type="PANTHER" id="PTHR24198">
    <property type="entry name" value="ANKYRIN REPEAT AND PROTEIN KINASE DOMAIN-CONTAINING PROTEIN"/>
    <property type="match status" value="1"/>
</dbReference>
<dbReference type="CDD" id="cd09917">
    <property type="entry name" value="F-box_SF"/>
    <property type="match status" value="1"/>
</dbReference>
<dbReference type="Proteomes" id="UP000000724">
    <property type="component" value="Contig Pc00c17"/>
</dbReference>
<dbReference type="InterPro" id="IPR002110">
    <property type="entry name" value="Ankyrin_rpt"/>
</dbReference>
<dbReference type="HOGENOM" id="CLU_039424_0_0_1"/>
<dbReference type="InterPro" id="IPR001810">
    <property type="entry name" value="F-box_dom"/>
</dbReference>
<name>B6HAY4_PENRW</name>
<evidence type="ECO:0000256" key="3">
    <source>
        <dbReference type="PROSITE-ProRule" id="PRU00023"/>
    </source>
</evidence>
<dbReference type="SMART" id="SM00248">
    <property type="entry name" value="ANK"/>
    <property type="match status" value="12"/>
</dbReference>
<evidence type="ECO:0000259" key="4">
    <source>
        <dbReference type="PROSITE" id="PS50181"/>
    </source>
</evidence>
<evidence type="ECO:0000256" key="2">
    <source>
        <dbReference type="ARBA" id="ARBA00023043"/>
    </source>
</evidence>
<sequence length="532" mass="59759">MPNIRNLPNELLLCIVSHLDGSALFALTTSCKNLYFRLQPSIWKYNIRFQNSNLLHLAVKYDNVGFAEALLQHNANINAFYRGKTPLMRALKYSSAAVRELLLSRRDLDINIQNQARDSALSYAIHYGSFSIVKSVLEHHAARVDIKHKNGRTALHLAVFAGRIGFVQLLLFSGSDPNLEDDSGQSAWSWACRINRPVMEMIFTNGPDPEAYLGTRNAQDSELPLHEAVLHGSIDAVKWRLRQKGLNLGIQDRKGYTPLHLAVQSRRLEVVNLILSHPLANVNCKDKDGNTPLWLSSYSPCDEITERLLAEKDINVNFIGGRIALNLCVAGHSPISVAAYHGHVNMVACLLSRKGVEINGRGLIDPPICRAVAHGHLEVVRLLVQQGGARLNINESTIETHDTALCIAARNGELEMVQALLRHDQIDVNLRNRWFEDPLMLAVKSGHFSIVDTLVVNPRLKHFSLKRSLDLARDDCIQRAIRTRMEDDNSRQGLLKRSPRRWFGRLLLKLGLSQNLRDYPQTHSTKAIICPS</sequence>
<dbReference type="EMBL" id="AM920432">
    <property type="protein sequence ID" value="CAP79344.1"/>
    <property type="molecule type" value="Genomic_DNA"/>
</dbReference>
<dbReference type="STRING" id="500485.B6HAY4"/>
<dbReference type="AlphaFoldDB" id="B6HAY4"/>
<dbReference type="PANTHER" id="PTHR24198:SF165">
    <property type="entry name" value="ANKYRIN REPEAT-CONTAINING PROTEIN-RELATED"/>
    <property type="match status" value="1"/>
</dbReference>
<gene>
    <name evidence="5" type="ORF">Pc17g00570</name>
    <name evidence="5" type="ORF">PCH_Pc17g00570</name>
</gene>
<dbReference type="eggNOG" id="KOG4177">
    <property type="taxonomic scope" value="Eukaryota"/>
</dbReference>
<dbReference type="Pfam" id="PF00646">
    <property type="entry name" value="F-box"/>
    <property type="match status" value="1"/>
</dbReference>
<dbReference type="InterPro" id="IPR036047">
    <property type="entry name" value="F-box-like_dom_sf"/>
</dbReference>
<dbReference type="PROSITE" id="PS50181">
    <property type="entry name" value="FBOX"/>
    <property type="match status" value="1"/>
</dbReference>